<dbReference type="Gene3D" id="1.10.760.10">
    <property type="entry name" value="Cytochrome c-like domain"/>
    <property type="match status" value="1"/>
</dbReference>
<dbReference type="InterPro" id="IPR054780">
    <property type="entry name" value="Cytochro_C550_firm"/>
</dbReference>
<evidence type="ECO:0000256" key="5">
    <source>
        <dbReference type="ARBA" id="ARBA00023004"/>
    </source>
</evidence>
<sequence>MKRNPVIPYALIALIGILLVIVLSSIGINQRETIQQDEEGGKEQQEEAQDGETSDDPEAIFESNCASCHGADLSSGSAPDLTQVGNDYSKEDIQDIIINGKGSMPPGMATDDQAEVLAEWLSEMK</sequence>
<accession>A0ABW3LM42</accession>
<evidence type="ECO:0000256" key="7">
    <source>
        <dbReference type="SAM" id="MobiDB-lite"/>
    </source>
</evidence>
<comment type="caution">
    <text evidence="10">The sequence shown here is derived from an EMBL/GenBank/DDBJ whole genome shotgun (WGS) entry which is preliminary data.</text>
</comment>
<keyword evidence="1" id="KW-0813">Transport</keyword>
<dbReference type="PROSITE" id="PS51007">
    <property type="entry name" value="CYTC"/>
    <property type="match status" value="1"/>
</dbReference>
<dbReference type="InterPro" id="IPR051811">
    <property type="entry name" value="Cytochrome_c550/c551-like"/>
</dbReference>
<evidence type="ECO:0000256" key="3">
    <source>
        <dbReference type="ARBA" id="ARBA00022723"/>
    </source>
</evidence>
<evidence type="ECO:0000256" key="8">
    <source>
        <dbReference type="SAM" id="Phobius"/>
    </source>
</evidence>
<proteinExistence type="predicted"/>
<keyword evidence="8" id="KW-0472">Membrane</keyword>
<dbReference type="Pfam" id="PF13442">
    <property type="entry name" value="Cytochrome_CBB3"/>
    <property type="match status" value="1"/>
</dbReference>
<gene>
    <name evidence="10" type="primary">cccA</name>
    <name evidence="10" type="ORF">ACFQ3N_08880</name>
</gene>
<keyword evidence="3 6" id="KW-0479">Metal-binding</keyword>
<dbReference type="PANTHER" id="PTHR37823:SF4">
    <property type="entry name" value="MENAQUINOL-CYTOCHROME C REDUCTASE CYTOCHROME B_C SUBUNIT"/>
    <property type="match status" value="1"/>
</dbReference>
<evidence type="ECO:0000256" key="1">
    <source>
        <dbReference type="ARBA" id="ARBA00022448"/>
    </source>
</evidence>
<reference evidence="11" key="1">
    <citation type="journal article" date="2019" name="Int. J. Syst. Evol. Microbiol.">
        <title>The Global Catalogue of Microorganisms (GCM) 10K type strain sequencing project: providing services to taxonomists for standard genome sequencing and annotation.</title>
        <authorList>
            <consortium name="The Broad Institute Genomics Platform"/>
            <consortium name="The Broad Institute Genome Sequencing Center for Infectious Disease"/>
            <person name="Wu L."/>
            <person name="Ma J."/>
        </authorList>
    </citation>
    <scope>NUCLEOTIDE SEQUENCE [LARGE SCALE GENOMIC DNA]</scope>
    <source>
        <strain evidence="11">CCUG 56754</strain>
    </source>
</reference>
<dbReference type="InterPro" id="IPR012218">
    <property type="entry name" value="Cyt_c_BACSU-c550-type"/>
</dbReference>
<keyword evidence="8" id="KW-1133">Transmembrane helix</keyword>
<evidence type="ECO:0000256" key="6">
    <source>
        <dbReference type="PROSITE-ProRule" id="PRU00433"/>
    </source>
</evidence>
<keyword evidence="11" id="KW-1185">Reference proteome</keyword>
<dbReference type="InterPro" id="IPR036909">
    <property type="entry name" value="Cyt_c-like_dom_sf"/>
</dbReference>
<keyword evidence="4" id="KW-0249">Electron transport</keyword>
<dbReference type="EMBL" id="JBHTKJ010000021">
    <property type="protein sequence ID" value="MFD1038504.1"/>
    <property type="molecule type" value="Genomic_DNA"/>
</dbReference>
<protein>
    <submittedName>
        <fullName evidence="10">Cytochrome c550</fullName>
    </submittedName>
</protein>
<evidence type="ECO:0000256" key="4">
    <source>
        <dbReference type="ARBA" id="ARBA00022982"/>
    </source>
</evidence>
<name>A0ABW3LM42_9BACI</name>
<feature type="domain" description="Cytochrome c" evidence="9">
    <location>
        <begin position="52"/>
        <end position="125"/>
    </location>
</feature>
<keyword evidence="2 6" id="KW-0349">Heme</keyword>
<dbReference type="InterPro" id="IPR009056">
    <property type="entry name" value="Cyt_c-like_dom"/>
</dbReference>
<feature type="transmembrane region" description="Helical" evidence="8">
    <location>
        <begin position="6"/>
        <end position="28"/>
    </location>
</feature>
<dbReference type="PIRSF" id="PIRSF000025">
    <property type="entry name" value="Cytc_Bsub_c550"/>
    <property type="match status" value="1"/>
</dbReference>
<organism evidence="10 11">
    <name type="scientific">Virgibacillus byunsanensis</name>
    <dbReference type="NCBI Taxonomy" id="570945"/>
    <lineage>
        <taxon>Bacteria</taxon>
        <taxon>Bacillati</taxon>
        <taxon>Bacillota</taxon>
        <taxon>Bacilli</taxon>
        <taxon>Bacillales</taxon>
        <taxon>Bacillaceae</taxon>
        <taxon>Virgibacillus</taxon>
    </lineage>
</organism>
<dbReference type="SUPFAM" id="SSF46626">
    <property type="entry name" value="Cytochrome c"/>
    <property type="match status" value="1"/>
</dbReference>
<dbReference type="RefSeq" id="WP_390361539.1">
    <property type="nucleotide sequence ID" value="NZ_JBHTKJ010000021.1"/>
</dbReference>
<keyword evidence="5 6" id="KW-0408">Iron</keyword>
<keyword evidence="8" id="KW-0812">Transmembrane</keyword>
<evidence type="ECO:0000259" key="9">
    <source>
        <dbReference type="PROSITE" id="PS51007"/>
    </source>
</evidence>
<evidence type="ECO:0000313" key="10">
    <source>
        <dbReference type="EMBL" id="MFD1038504.1"/>
    </source>
</evidence>
<feature type="region of interest" description="Disordered" evidence="7">
    <location>
        <begin position="34"/>
        <end position="59"/>
    </location>
</feature>
<dbReference type="PANTHER" id="PTHR37823">
    <property type="entry name" value="CYTOCHROME C-553-LIKE"/>
    <property type="match status" value="1"/>
</dbReference>
<dbReference type="Proteomes" id="UP001597040">
    <property type="component" value="Unassembled WGS sequence"/>
</dbReference>
<dbReference type="NCBIfam" id="NF045773">
    <property type="entry name" value="cytochro_C550"/>
    <property type="match status" value="1"/>
</dbReference>
<evidence type="ECO:0000256" key="2">
    <source>
        <dbReference type="ARBA" id="ARBA00022617"/>
    </source>
</evidence>
<feature type="compositionally biased region" description="Acidic residues" evidence="7">
    <location>
        <begin position="46"/>
        <end position="59"/>
    </location>
</feature>
<evidence type="ECO:0000313" key="11">
    <source>
        <dbReference type="Proteomes" id="UP001597040"/>
    </source>
</evidence>